<dbReference type="OrthoDB" id="5183775at2"/>
<comment type="caution">
    <text evidence="4">The sequence shown here is derived from an EMBL/GenBank/DDBJ whole genome shotgun (WGS) entry which is preliminary data.</text>
</comment>
<dbReference type="Pfam" id="PF02571">
    <property type="entry name" value="CbiJ"/>
    <property type="match status" value="1"/>
</dbReference>
<dbReference type="EC" id="1.3.1.106" evidence="4"/>
<dbReference type="EMBL" id="VOSK01000041">
    <property type="protein sequence ID" value="MPR26157.1"/>
    <property type="molecule type" value="Genomic_DNA"/>
</dbReference>
<dbReference type="AlphaFoldDB" id="A0A5N7MGY0"/>
<protein>
    <submittedName>
        <fullName evidence="4">Cobalt-precorrin-6A reductase</fullName>
        <ecNumber evidence="4">1.3.1.106</ecNumber>
    </submittedName>
</protein>
<keyword evidence="2" id="KW-0169">Cobalamin biosynthesis</keyword>
<dbReference type="UniPathway" id="UPA00148"/>
<dbReference type="PANTHER" id="PTHR36925">
    <property type="entry name" value="COBALT-PRECORRIN-6A REDUCTASE"/>
    <property type="match status" value="1"/>
</dbReference>
<gene>
    <name evidence="4" type="ORF">FS320_13190</name>
</gene>
<dbReference type="GO" id="GO:0016994">
    <property type="term" value="F:precorrin-6A reductase activity"/>
    <property type="evidence" value="ECO:0007669"/>
    <property type="project" value="InterPro"/>
</dbReference>
<evidence type="ECO:0000313" key="5">
    <source>
        <dbReference type="Proteomes" id="UP000403266"/>
    </source>
</evidence>
<dbReference type="RefSeq" id="WP_152712210.1">
    <property type="nucleotide sequence ID" value="NZ_VOSJ01000036.1"/>
</dbReference>
<sequence>MRILILGGTTEASALAARLAGKPDFSPLLSMAGRTSDPRPMPIPTRIGGFGGVAGLARFLRDERIESVIDATHPFAAVMSRNAAGACAQAEVPLLALRRPAWTPHEGDRWIEVTSMKRAVHALGDSPRRVFLTVGRLELASFATAPQHTYLVRTIEPIGDALPIPKVIAIQDRAPFDEAAERALMERERIDVVVTKNSGGAATYPKIGAARALGLPVIVVARPKKPLGVEEVASAEAALVWLERLHGRIP</sequence>
<dbReference type="NCBIfam" id="NF005968">
    <property type="entry name" value="PRK08057.1-2"/>
    <property type="match status" value="1"/>
</dbReference>
<evidence type="ECO:0000256" key="2">
    <source>
        <dbReference type="ARBA" id="ARBA00022573"/>
    </source>
</evidence>
<name>A0A5N7MGY0_9HYPH</name>
<dbReference type="NCBIfam" id="TIGR00715">
    <property type="entry name" value="precor6x_red"/>
    <property type="match status" value="1"/>
</dbReference>
<evidence type="ECO:0000313" key="4">
    <source>
        <dbReference type="EMBL" id="MPR26157.1"/>
    </source>
</evidence>
<dbReference type="Proteomes" id="UP000403266">
    <property type="component" value="Unassembled WGS sequence"/>
</dbReference>
<proteinExistence type="predicted"/>
<keyword evidence="3 4" id="KW-0560">Oxidoreductase</keyword>
<evidence type="ECO:0000256" key="3">
    <source>
        <dbReference type="ARBA" id="ARBA00023002"/>
    </source>
</evidence>
<accession>A0A5N7MGY0</accession>
<keyword evidence="5" id="KW-1185">Reference proteome</keyword>
<organism evidence="4 5">
    <name type="scientific">Microvirga tunisiensis</name>
    <dbReference type="NCBI Taxonomy" id="2108360"/>
    <lineage>
        <taxon>Bacteria</taxon>
        <taxon>Pseudomonadati</taxon>
        <taxon>Pseudomonadota</taxon>
        <taxon>Alphaproteobacteria</taxon>
        <taxon>Hyphomicrobiales</taxon>
        <taxon>Methylobacteriaceae</taxon>
        <taxon>Microvirga</taxon>
    </lineage>
</organism>
<evidence type="ECO:0000256" key="1">
    <source>
        <dbReference type="ARBA" id="ARBA00004953"/>
    </source>
</evidence>
<dbReference type="GO" id="GO:0009236">
    <property type="term" value="P:cobalamin biosynthetic process"/>
    <property type="evidence" value="ECO:0007669"/>
    <property type="project" value="UniProtKB-UniPathway"/>
</dbReference>
<dbReference type="PROSITE" id="PS51014">
    <property type="entry name" value="COBK_CBIJ"/>
    <property type="match status" value="1"/>
</dbReference>
<dbReference type="PANTHER" id="PTHR36925:SF1">
    <property type="entry name" value="COBALT-PRECORRIN-6A REDUCTASE"/>
    <property type="match status" value="1"/>
</dbReference>
<reference evidence="4 5" key="1">
    <citation type="journal article" date="2019" name="Syst. Appl. Microbiol.">
        <title>Microvirga tunisiensis sp. nov., a root nodule symbiotic bacterium isolated from Lupinus micranthus and L. luteus grown in Northern Tunisia.</title>
        <authorList>
            <person name="Msaddak A."/>
            <person name="Rejili M."/>
            <person name="Duran D."/>
            <person name="Mars M."/>
            <person name="Palacios J.M."/>
            <person name="Ruiz-Argueso T."/>
            <person name="Rey L."/>
            <person name="Imperial J."/>
        </authorList>
    </citation>
    <scope>NUCLEOTIDE SEQUENCE [LARGE SCALE GENOMIC DNA]</scope>
    <source>
        <strain evidence="4 5">Lmie10</strain>
    </source>
</reference>
<dbReference type="InterPro" id="IPR003723">
    <property type="entry name" value="Precorrin-6x_reduct"/>
</dbReference>
<comment type="pathway">
    <text evidence="1">Cofactor biosynthesis; adenosylcobalamin biosynthesis.</text>
</comment>